<accession>A0AAE3ZBI3</accession>
<proteinExistence type="predicted"/>
<dbReference type="Proteomes" id="UP001180845">
    <property type="component" value="Unassembled WGS sequence"/>
</dbReference>
<gene>
    <name evidence="1" type="ORF">JOF55_002043</name>
</gene>
<reference evidence="1" key="1">
    <citation type="submission" date="2023-07" db="EMBL/GenBank/DDBJ databases">
        <title>Sequencing the genomes of 1000 actinobacteria strains.</title>
        <authorList>
            <person name="Klenk H.-P."/>
        </authorList>
    </citation>
    <scope>NUCLEOTIDE SEQUENCE</scope>
    <source>
        <strain evidence="1">DSM 45977</strain>
    </source>
</reference>
<evidence type="ECO:0000313" key="1">
    <source>
        <dbReference type="EMBL" id="MDR7301862.1"/>
    </source>
</evidence>
<evidence type="ECO:0000313" key="2">
    <source>
        <dbReference type="Proteomes" id="UP001180845"/>
    </source>
</evidence>
<dbReference type="RefSeq" id="WP_310272901.1">
    <property type="nucleotide sequence ID" value="NZ_JAVDXW010000001.1"/>
</dbReference>
<protein>
    <recommendedName>
        <fullName evidence="3">DUF2017 domain-containing protein</fullName>
    </recommendedName>
</protein>
<name>A0AAE3ZBI3_9ACTN</name>
<dbReference type="EMBL" id="JAVDXW010000001">
    <property type="protein sequence ID" value="MDR7301862.1"/>
    <property type="molecule type" value="Genomic_DNA"/>
</dbReference>
<sequence>MAFRCSLVDGTLIVDFDPIMHGWLRVSLPRYRGMVQSRIDEYREYDSLCEALGMPLPVTPLNSEILCTLRDNWCGLAGDDALDHWREADLMTRLREDADVALSTMPERGESLELHCAEEVESWFWVLLNLRIGYGVQHGVLGPDCPPVEQQVGEQADWSDPQTPARFTVWWLDNVAHALRKVSGQPLPEHSFY</sequence>
<evidence type="ECO:0008006" key="3">
    <source>
        <dbReference type="Google" id="ProtNLM"/>
    </source>
</evidence>
<dbReference type="InterPro" id="IPR018561">
    <property type="entry name" value="AosR"/>
</dbReference>
<dbReference type="AlphaFoldDB" id="A0AAE3ZBI3"/>
<dbReference type="Pfam" id="PF09438">
    <property type="entry name" value="DUF2017"/>
    <property type="match status" value="1"/>
</dbReference>
<comment type="caution">
    <text evidence="1">The sequence shown here is derived from an EMBL/GenBank/DDBJ whole genome shotgun (WGS) entry which is preliminary data.</text>
</comment>
<organism evidence="1 2">
    <name type="scientific">Haloactinomyces albus</name>
    <dbReference type="NCBI Taxonomy" id="1352928"/>
    <lineage>
        <taxon>Bacteria</taxon>
        <taxon>Bacillati</taxon>
        <taxon>Actinomycetota</taxon>
        <taxon>Actinomycetes</taxon>
        <taxon>Actinopolysporales</taxon>
        <taxon>Actinopolysporaceae</taxon>
        <taxon>Haloactinomyces</taxon>
    </lineage>
</organism>
<keyword evidence="2" id="KW-1185">Reference proteome</keyword>